<feature type="transmembrane region" description="Helical" evidence="6">
    <location>
        <begin position="117"/>
        <end position="138"/>
    </location>
</feature>
<gene>
    <name evidence="7" type="ORF">SJ2017_0839</name>
</gene>
<feature type="transmembrane region" description="Helical" evidence="6">
    <location>
        <begin position="39"/>
        <end position="60"/>
    </location>
</feature>
<evidence type="ECO:0000256" key="3">
    <source>
        <dbReference type="ARBA" id="ARBA00022692"/>
    </source>
</evidence>
<sequence length="213" mass="23027">MIDLALLPVYLTTVVALLLIPGPDMLLIASSSLSYGRKVGVYASFGNATSGLILTLLAAMGVSALVAMNPIALEVLRVLGGAYLLKMGWDCMRSSAADAPEIEQQNNLAKLLYRRAVFSNLLNPKALIFFVLFLPQFVSTQLTASSGEQMLVLGLLLNVMGLLFNLLLVALVGSLGKPLLKNEKFRTYQNKFMGLIFFALAIWLLASQVQSLS</sequence>
<keyword evidence="8" id="KW-1185">Reference proteome</keyword>
<comment type="subcellular location">
    <subcellularLocation>
        <location evidence="1">Cell membrane</location>
        <topology evidence="1">Multi-pass membrane protein</topology>
    </subcellularLocation>
</comment>
<organism evidence="7 8">
    <name type="scientific">Shewanella japonica</name>
    <dbReference type="NCBI Taxonomy" id="93973"/>
    <lineage>
        <taxon>Bacteria</taxon>
        <taxon>Pseudomonadati</taxon>
        <taxon>Pseudomonadota</taxon>
        <taxon>Gammaproteobacteria</taxon>
        <taxon>Alteromonadales</taxon>
        <taxon>Shewanellaceae</taxon>
        <taxon>Shewanella</taxon>
    </lineage>
</organism>
<dbReference type="EMBL" id="CP020472">
    <property type="protein sequence ID" value="ARD21171.1"/>
    <property type="molecule type" value="Genomic_DNA"/>
</dbReference>
<keyword evidence="3 6" id="KW-0812">Transmembrane</keyword>
<proteinExistence type="predicted"/>
<accession>A0ABM6JJ17</accession>
<evidence type="ECO:0000256" key="2">
    <source>
        <dbReference type="ARBA" id="ARBA00022475"/>
    </source>
</evidence>
<name>A0ABM6JJ17_9GAMM</name>
<evidence type="ECO:0000313" key="8">
    <source>
        <dbReference type="Proteomes" id="UP000191820"/>
    </source>
</evidence>
<keyword evidence="2" id="KW-1003">Cell membrane</keyword>
<evidence type="ECO:0000313" key="7">
    <source>
        <dbReference type="EMBL" id="ARD21171.1"/>
    </source>
</evidence>
<evidence type="ECO:0000256" key="4">
    <source>
        <dbReference type="ARBA" id="ARBA00022989"/>
    </source>
</evidence>
<dbReference type="PANTHER" id="PTHR30086">
    <property type="entry name" value="ARGININE EXPORTER PROTEIN ARGO"/>
    <property type="match status" value="1"/>
</dbReference>
<dbReference type="RefSeq" id="WP_174567603.1">
    <property type="nucleotide sequence ID" value="NZ_CANMJJ010000042.1"/>
</dbReference>
<dbReference type="PIRSF" id="PIRSF006324">
    <property type="entry name" value="LeuE"/>
    <property type="match status" value="1"/>
</dbReference>
<dbReference type="PANTHER" id="PTHR30086:SF17">
    <property type="entry name" value="LYSE FAMILY TRANSLOCATOR"/>
    <property type="match status" value="1"/>
</dbReference>
<keyword evidence="5 6" id="KW-0472">Membrane</keyword>
<dbReference type="Pfam" id="PF01810">
    <property type="entry name" value="LysE"/>
    <property type="match status" value="1"/>
</dbReference>
<feature type="transmembrane region" description="Helical" evidence="6">
    <location>
        <begin position="150"/>
        <end position="172"/>
    </location>
</feature>
<feature type="transmembrane region" description="Helical" evidence="6">
    <location>
        <begin position="192"/>
        <end position="210"/>
    </location>
</feature>
<evidence type="ECO:0000256" key="1">
    <source>
        <dbReference type="ARBA" id="ARBA00004651"/>
    </source>
</evidence>
<dbReference type="InterPro" id="IPR001123">
    <property type="entry name" value="LeuE-type"/>
</dbReference>
<reference evidence="7 8" key="1">
    <citation type="submission" date="2017-03" db="EMBL/GenBank/DDBJ databases">
        <title>Genome sequencing of Shewanella japonica KCTC 22435.</title>
        <authorList>
            <person name="Kim K.M."/>
        </authorList>
    </citation>
    <scope>NUCLEOTIDE SEQUENCE [LARGE SCALE GENOMIC DNA]</scope>
    <source>
        <strain evidence="7 8">KCTC 22435</strain>
    </source>
</reference>
<evidence type="ECO:0000256" key="5">
    <source>
        <dbReference type="ARBA" id="ARBA00023136"/>
    </source>
</evidence>
<keyword evidence="4 6" id="KW-1133">Transmembrane helix</keyword>
<protein>
    <submittedName>
        <fullName evidence="7">Lysine transporter LysE</fullName>
    </submittedName>
</protein>
<evidence type="ECO:0000256" key="6">
    <source>
        <dbReference type="SAM" id="Phobius"/>
    </source>
</evidence>
<feature type="transmembrane region" description="Helical" evidence="6">
    <location>
        <begin position="6"/>
        <end position="27"/>
    </location>
</feature>
<dbReference type="Proteomes" id="UP000191820">
    <property type="component" value="Chromosome"/>
</dbReference>